<dbReference type="EMBL" id="MN740785">
    <property type="protein sequence ID" value="QHU11459.1"/>
    <property type="molecule type" value="Genomic_DNA"/>
</dbReference>
<accession>A0A6C0K180</accession>
<organism evidence="1">
    <name type="scientific">viral metagenome</name>
    <dbReference type="NCBI Taxonomy" id="1070528"/>
    <lineage>
        <taxon>unclassified sequences</taxon>
        <taxon>metagenomes</taxon>
        <taxon>organismal metagenomes</taxon>
    </lineage>
</organism>
<reference evidence="1" key="1">
    <citation type="journal article" date="2020" name="Nature">
        <title>Giant virus diversity and host interactions through global metagenomics.</title>
        <authorList>
            <person name="Schulz F."/>
            <person name="Roux S."/>
            <person name="Paez-Espino D."/>
            <person name="Jungbluth S."/>
            <person name="Walsh D.A."/>
            <person name="Denef V.J."/>
            <person name="McMahon K.D."/>
            <person name="Konstantinidis K.T."/>
            <person name="Eloe-Fadrosh E.A."/>
            <person name="Kyrpides N.C."/>
            <person name="Woyke T."/>
        </authorList>
    </citation>
    <scope>NUCLEOTIDE SEQUENCE</scope>
    <source>
        <strain evidence="1">GVMAG-S-1101169-75</strain>
    </source>
</reference>
<evidence type="ECO:0000313" key="1">
    <source>
        <dbReference type="EMBL" id="QHU11459.1"/>
    </source>
</evidence>
<dbReference type="AlphaFoldDB" id="A0A6C0K180"/>
<name>A0A6C0K180_9ZZZZ</name>
<proteinExistence type="predicted"/>
<protein>
    <submittedName>
        <fullName evidence="1">Uncharacterized protein</fullName>
    </submittedName>
</protein>
<sequence length="466" mass="53911">MQQFILKMGQQNSKEKLNLDSIEALLGQQRAPTFQTLLSNSILPRLFNLESIQYPYDINTWIQAIRIANRLLDIGIDVNSLYQGNNILNNILKIYSELEAIEMNEGFLSLDKKLQDLMIRVIKMGVDPNHSDNDGEHPLFWSFLFNPNHRACRDRQSIKVFDELILHGALPGYYIDYLRNPSFFHDDSHFGMLQRMQNLLQHGEYLEPRLEPRGKHLENRANILINNYLSGQLSQQKFKSNPEITKQILQTYLKTSAQTQQQLFQKLAVLKQQRARKIIQQAAQRSVAQQAQRAKKRKQTFTQQQLAQIKVFDFISLEQVPIKEFLEYPNSIVVAAKQPSGAYEFHGFLLNVPNMVYTCANLSNQQYLRQKDGLTTALITLKTNVEFRIPRDELLPKLKEGYNVFFVETSPEKVKIISKNIILGADYVSGVHCTDKDVFNISHIVDCKKVDAFVPDVDLSYYQRKV</sequence>